<accession>A0AAP0E8X6</accession>
<keyword evidence="3" id="KW-1185">Reference proteome</keyword>
<dbReference type="AlphaFoldDB" id="A0AAP0E8X6"/>
<protein>
    <submittedName>
        <fullName evidence="2">Uncharacterized protein</fullName>
    </submittedName>
</protein>
<organism evidence="2 3">
    <name type="scientific">Stephania cephalantha</name>
    <dbReference type="NCBI Taxonomy" id="152367"/>
    <lineage>
        <taxon>Eukaryota</taxon>
        <taxon>Viridiplantae</taxon>
        <taxon>Streptophyta</taxon>
        <taxon>Embryophyta</taxon>
        <taxon>Tracheophyta</taxon>
        <taxon>Spermatophyta</taxon>
        <taxon>Magnoliopsida</taxon>
        <taxon>Ranunculales</taxon>
        <taxon>Menispermaceae</taxon>
        <taxon>Menispermoideae</taxon>
        <taxon>Cissampelideae</taxon>
        <taxon>Stephania</taxon>
    </lineage>
</organism>
<name>A0AAP0E8X6_9MAGN</name>
<dbReference type="Proteomes" id="UP001419268">
    <property type="component" value="Unassembled WGS sequence"/>
</dbReference>
<comment type="caution">
    <text evidence="2">The sequence shown here is derived from an EMBL/GenBank/DDBJ whole genome shotgun (WGS) entry which is preliminary data.</text>
</comment>
<evidence type="ECO:0000313" key="2">
    <source>
        <dbReference type="EMBL" id="KAK9088885.1"/>
    </source>
</evidence>
<proteinExistence type="predicted"/>
<evidence type="ECO:0000313" key="3">
    <source>
        <dbReference type="Proteomes" id="UP001419268"/>
    </source>
</evidence>
<sequence length="134" mass="14887">MEAGRVWRSGSRRGFPEAKPKTKTTSFSEISSSFHLQITPINNNTTKMMTIGEISSTISRTRTTITISFPLTDSTDSTIYRLMDSSRWEKLRGAIPLSIFGDEEAEEVVVRWRSLVSVLVVMLGGTWSPSLGIA</sequence>
<reference evidence="2 3" key="1">
    <citation type="submission" date="2024-01" db="EMBL/GenBank/DDBJ databases">
        <title>Genome assemblies of Stephania.</title>
        <authorList>
            <person name="Yang L."/>
        </authorList>
    </citation>
    <scope>NUCLEOTIDE SEQUENCE [LARGE SCALE GENOMIC DNA]</scope>
    <source>
        <strain evidence="2">JXDWG</strain>
        <tissue evidence="2">Leaf</tissue>
    </source>
</reference>
<feature type="region of interest" description="Disordered" evidence="1">
    <location>
        <begin position="1"/>
        <end position="22"/>
    </location>
</feature>
<dbReference type="EMBL" id="JBBNAG010000012">
    <property type="protein sequence ID" value="KAK9088885.1"/>
    <property type="molecule type" value="Genomic_DNA"/>
</dbReference>
<gene>
    <name evidence="2" type="ORF">Scep_027967</name>
</gene>
<evidence type="ECO:0000256" key="1">
    <source>
        <dbReference type="SAM" id="MobiDB-lite"/>
    </source>
</evidence>